<dbReference type="EMBL" id="SWMS01000027">
    <property type="protein sequence ID" value="TKG62373.1"/>
    <property type="molecule type" value="Genomic_DNA"/>
</dbReference>
<keyword evidence="3" id="KW-1185">Reference proteome</keyword>
<organism evidence="2 3">
    <name type="scientific">Prauserella endophytica</name>
    <dbReference type="NCBI Taxonomy" id="1592324"/>
    <lineage>
        <taxon>Bacteria</taxon>
        <taxon>Bacillati</taxon>
        <taxon>Actinomycetota</taxon>
        <taxon>Actinomycetes</taxon>
        <taxon>Pseudonocardiales</taxon>
        <taxon>Pseudonocardiaceae</taxon>
        <taxon>Prauserella</taxon>
        <taxon>Prauserella coralliicola group</taxon>
    </lineage>
</organism>
<gene>
    <name evidence="2" type="ORF">FCN18_32185</name>
</gene>
<evidence type="ECO:0000313" key="3">
    <source>
        <dbReference type="Proteomes" id="UP000309992"/>
    </source>
</evidence>
<proteinExistence type="predicted"/>
<protein>
    <recommendedName>
        <fullName evidence="4">DUF222 domain-containing protein</fullName>
    </recommendedName>
</protein>
<evidence type="ECO:0008006" key="4">
    <source>
        <dbReference type="Google" id="ProtNLM"/>
    </source>
</evidence>
<accession>A0ABY2RVM6</accession>
<evidence type="ECO:0000313" key="2">
    <source>
        <dbReference type="EMBL" id="TKG62373.1"/>
    </source>
</evidence>
<keyword evidence="1" id="KW-0175">Coiled coil</keyword>
<reference evidence="2 3" key="1">
    <citation type="journal article" date="2015" name="Antonie Van Leeuwenhoek">
        <title>Prauserella endophytica sp. nov., an endophytic actinobacterium isolated from Tamarix taklamakanensis.</title>
        <authorList>
            <person name="Liu J.M."/>
            <person name="Habden X."/>
            <person name="Guo L."/>
            <person name="Tuo L."/>
            <person name="Jiang Z.K."/>
            <person name="Liu S.W."/>
            <person name="Liu X.F."/>
            <person name="Chen L."/>
            <person name="Li R.F."/>
            <person name="Zhang Y.Q."/>
            <person name="Sun C.H."/>
        </authorList>
    </citation>
    <scope>NUCLEOTIDE SEQUENCE [LARGE SCALE GENOMIC DNA]</scope>
    <source>
        <strain evidence="2 3">CGMCC 4.7182</strain>
    </source>
</reference>
<dbReference type="RefSeq" id="WP_137096861.1">
    <property type="nucleotide sequence ID" value="NZ_SWMS01000027.1"/>
</dbReference>
<name>A0ABY2RVM6_9PSEU</name>
<comment type="caution">
    <text evidence="2">The sequence shown here is derived from an EMBL/GenBank/DDBJ whole genome shotgun (WGS) entry which is preliminary data.</text>
</comment>
<feature type="coiled-coil region" evidence="1">
    <location>
        <begin position="18"/>
        <end position="45"/>
    </location>
</feature>
<sequence>MPIDDPTTATPSEIDEELARLDIEHAEANDTLTALTARVQRLVNDGMAEYATELRPRIEQARQTIAECEAAARPLDAEFERRGGWTRAWLVLNTGGHVHRTTACRICFPSTRFAWLTQLSGHDEAEIVEQAGEAACTECYPSAPVDVRKRPSRIKTPEQLAREAEKAERAKAKAAKAITAPDGTPLRTKGYGQIETEFTARRSYADALAYARHLSRADIARHRDTIADYREDAQLILAALAAKHGRTEDDLRTELAPKVESRWKREYK</sequence>
<dbReference type="Proteomes" id="UP000309992">
    <property type="component" value="Unassembled WGS sequence"/>
</dbReference>
<evidence type="ECO:0000256" key="1">
    <source>
        <dbReference type="SAM" id="Coils"/>
    </source>
</evidence>